<dbReference type="SMART" id="SM00421">
    <property type="entry name" value="HTH_LUXR"/>
    <property type="match status" value="1"/>
</dbReference>
<evidence type="ECO:0000256" key="2">
    <source>
        <dbReference type="ARBA" id="ARBA00023125"/>
    </source>
</evidence>
<dbReference type="InterPro" id="IPR036388">
    <property type="entry name" value="WH-like_DNA-bd_sf"/>
</dbReference>
<protein>
    <submittedName>
        <fullName evidence="5">Helix-turn-helix transcriptional regulator</fullName>
    </submittedName>
</protein>
<dbReference type="InterPro" id="IPR029016">
    <property type="entry name" value="GAF-like_dom_sf"/>
</dbReference>
<evidence type="ECO:0000313" key="6">
    <source>
        <dbReference type="Proteomes" id="UP000602647"/>
    </source>
</evidence>
<dbReference type="PANTHER" id="PTHR44688:SF16">
    <property type="entry name" value="DNA-BINDING TRANSCRIPTIONAL ACTIVATOR DEVR_DOSR"/>
    <property type="match status" value="1"/>
</dbReference>
<accession>A0A923NNS6</accession>
<dbReference type="CDD" id="cd06170">
    <property type="entry name" value="LuxR_C_like"/>
    <property type="match status" value="1"/>
</dbReference>
<dbReference type="Pfam" id="PF00196">
    <property type="entry name" value="GerE"/>
    <property type="match status" value="1"/>
</dbReference>
<dbReference type="EMBL" id="JACRYT010000004">
    <property type="protein sequence ID" value="MBC6679373.1"/>
    <property type="molecule type" value="Genomic_DNA"/>
</dbReference>
<organism evidence="5 6">
    <name type="scientific">Zhenpiania hominis</name>
    <dbReference type="NCBI Taxonomy" id="2763644"/>
    <lineage>
        <taxon>Bacteria</taxon>
        <taxon>Bacillati</taxon>
        <taxon>Bacillota</taxon>
        <taxon>Clostridia</taxon>
        <taxon>Peptostreptococcales</taxon>
        <taxon>Anaerovoracaceae</taxon>
        <taxon>Zhenpiania</taxon>
    </lineage>
</organism>
<dbReference type="InterPro" id="IPR000792">
    <property type="entry name" value="Tscrpt_reg_LuxR_C"/>
</dbReference>
<dbReference type="GO" id="GO:0006355">
    <property type="term" value="P:regulation of DNA-templated transcription"/>
    <property type="evidence" value="ECO:0007669"/>
    <property type="project" value="InterPro"/>
</dbReference>
<dbReference type="PANTHER" id="PTHR44688">
    <property type="entry name" value="DNA-BINDING TRANSCRIPTIONAL ACTIVATOR DEVR_DOSR"/>
    <property type="match status" value="1"/>
</dbReference>
<keyword evidence="1" id="KW-0805">Transcription regulation</keyword>
<dbReference type="SUPFAM" id="SSF55781">
    <property type="entry name" value="GAF domain-like"/>
    <property type="match status" value="1"/>
</dbReference>
<evidence type="ECO:0000256" key="1">
    <source>
        <dbReference type="ARBA" id="ARBA00023015"/>
    </source>
</evidence>
<comment type="caution">
    <text evidence="5">The sequence shown here is derived from an EMBL/GenBank/DDBJ whole genome shotgun (WGS) entry which is preliminary data.</text>
</comment>
<evidence type="ECO:0000313" key="5">
    <source>
        <dbReference type="EMBL" id="MBC6679373.1"/>
    </source>
</evidence>
<dbReference type="Gene3D" id="1.10.10.10">
    <property type="entry name" value="Winged helix-like DNA-binding domain superfamily/Winged helix DNA-binding domain"/>
    <property type="match status" value="1"/>
</dbReference>
<dbReference type="Proteomes" id="UP000602647">
    <property type="component" value="Unassembled WGS sequence"/>
</dbReference>
<keyword evidence="6" id="KW-1185">Reference proteome</keyword>
<dbReference type="SUPFAM" id="SSF46894">
    <property type="entry name" value="C-terminal effector domain of the bipartite response regulators"/>
    <property type="match status" value="1"/>
</dbReference>
<dbReference type="RefSeq" id="WP_187302481.1">
    <property type="nucleotide sequence ID" value="NZ_JACRYT010000004.1"/>
</dbReference>
<dbReference type="InterPro" id="IPR016032">
    <property type="entry name" value="Sig_transdc_resp-reg_C-effctor"/>
</dbReference>
<dbReference type="PROSITE" id="PS50043">
    <property type="entry name" value="HTH_LUXR_2"/>
    <property type="match status" value="1"/>
</dbReference>
<name>A0A923NNS6_9FIRM</name>
<dbReference type="GO" id="GO:0003677">
    <property type="term" value="F:DNA binding"/>
    <property type="evidence" value="ECO:0007669"/>
    <property type="project" value="UniProtKB-KW"/>
</dbReference>
<dbReference type="Gene3D" id="3.30.450.40">
    <property type="match status" value="1"/>
</dbReference>
<gene>
    <name evidence="5" type="ORF">H9L42_05995</name>
</gene>
<evidence type="ECO:0000259" key="4">
    <source>
        <dbReference type="PROSITE" id="PS50043"/>
    </source>
</evidence>
<feature type="domain" description="HTH luxR-type" evidence="4">
    <location>
        <begin position="191"/>
        <end position="256"/>
    </location>
</feature>
<dbReference type="PRINTS" id="PR00038">
    <property type="entry name" value="HTHLUXR"/>
</dbReference>
<reference evidence="5" key="1">
    <citation type="submission" date="2020-08" db="EMBL/GenBank/DDBJ databases">
        <title>Genome public.</title>
        <authorList>
            <person name="Liu C."/>
            <person name="Sun Q."/>
        </authorList>
    </citation>
    <scope>NUCLEOTIDE SEQUENCE</scope>
    <source>
        <strain evidence="5">BX12</strain>
    </source>
</reference>
<dbReference type="AlphaFoldDB" id="A0A923NNS6"/>
<evidence type="ECO:0000256" key="3">
    <source>
        <dbReference type="ARBA" id="ARBA00023163"/>
    </source>
</evidence>
<keyword evidence="2" id="KW-0238">DNA-binding</keyword>
<sequence>MIENREWEIINEMAVALYGTRNKDSMRRAFLSRLMTLISFELADFSLAAQQDEEPYRLEDPVVVSRFDKQREKGLAELYQLGYYKLDYVSWIFTHPKSMVYRESDLIDDKVRKESLFYRDYLAKYDLGSVAGISIIGGEKLKGAVTLYKSEKNGDFTDRDLYILEKLMPHLQNVLGQEEKEEKERNEAVRILKYQYGITRKEMDVLCLILQGCSNGEIAEARGISQNTVKSQVADIFGKTGVKSRTQLFRLLMEKGIASPLLG</sequence>
<keyword evidence="3" id="KW-0804">Transcription</keyword>
<proteinExistence type="predicted"/>